<feature type="chain" id="PRO_5025604759" evidence="1">
    <location>
        <begin position="32"/>
        <end position="466"/>
    </location>
</feature>
<dbReference type="PROSITE" id="PS51318">
    <property type="entry name" value="TAT"/>
    <property type="match status" value="1"/>
</dbReference>
<dbReference type="InterPro" id="IPR006059">
    <property type="entry name" value="SBP"/>
</dbReference>
<dbReference type="PROSITE" id="PS51257">
    <property type="entry name" value="PROKAR_LIPOPROTEIN"/>
    <property type="match status" value="1"/>
</dbReference>
<name>A0A6B1DWM9_9CHLR</name>
<accession>A0A6B1DWM9</accession>
<dbReference type="Gene3D" id="3.40.190.10">
    <property type="entry name" value="Periplasmic binding protein-like II"/>
    <property type="match status" value="1"/>
</dbReference>
<keyword evidence="1" id="KW-0732">Signal</keyword>
<protein>
    <submittedName>
        <fullName evidence="2">Extracellular solute-binding protein</fullName>
    </submittedName>
</protein>
<reference evidence="2" key="1">
    <citation type="submission" date="2019-09" db="EMBL/GenBank/DDBJ databases">
        <title>Characterisation of the sponge microbiome using genome-centric metagenomics.</title>
        <authorList>
            <person name="Engelberts J.P."/>
            <person name="Robbins S.J."/>
            <person name="De Goeij J.M."/>
            <person name="Aranda M."/>
            <person name="Bell S.C."/>
            <person name="Webster N.S."/>
        </authorList>
    </citation>
    <scope>NUCLEOTIDE SEQUENCE</scope>
    <source>
        <strain evidence="2">SB0662_bin_9</strain>
    </source>
</reference>
<dbReference type="InterPro" id="IPR050490">
    <property type="entry name" value="Bact_solute-bd_prot1"/>
</dbReference>
<dbReference type="InterPro" id="IPR019546">
    <property type="entry name" value="TAT_signal_bac_arc"/>
</dbReference>
<dbReference type="InterPro" id="IPR006311">
    <property type="entry name" value="TAT_signal"/>
</dbReference>
<proteinExistence type="predicted"/>
<dbReference type="AlphaFoldDB" id="A0A6B1DWM9"/>
<evidence type="ECO:0000313" key="2">
    <source>
        <dbReference type="EMBL" id="MYD91396.1"/>
    </source>
</evidence>
<dbReference type="SUPFAM" id="SSF53850">
    <property type="entry name" value="Periplasmic binding protein-like II"/>
    <property type="match status" value="1"/>
</dbReference>
<gene>
    <name evidence="2" type="ORF">F4Y08_13840</name>
</gene>
<feature type="signal peptide" evidence="1">
    <location>
        <begin position="1"/>
        <end position="31"/>
    </location>
</feature>
<organism evidence="2">
    <name type="scientific">Caldilineaceae bacterium SB0662_bin_9</name>
    <dbReference type="NCBI Taxonomy" id="2605258"/>
    <lineage>
        <taxon>Bacteria</taxon>
        <taxon>Bacillati</taxon>
        <taxon>Chloroflexota</taxon>
        <taxon>Caldilineae</taxon>
        <taxon>Caldilineales</taxon>
        <taxon>Caldilineaceae</taxon>
    </lineage>
</organism>
<evidence type="ECO:0000256" key="1">
    <source>
        <dbReference type="SAM" id="SignalP"/>
    </source>
</evidence>
<comment type="caution">
    <text evidence="2">The sequence shown here is derived from an EMBL/GenBank/DDBJ whole genome shotgun (WGS) entry which is preliminary data.</text>
</comment>
<dbReference type="EMBL" id="VXPY01000094">
    <property type="protein sequence ID" value="MYD91396.1"/>
    <property type="molecule type" value="Genomic_DNA"/>
</dbReference>
<dbReference type="Pfam" id="PF13416">
    <property type="entry name" value="SBP_bac_8"/>
    <property type="match status" value="1"/>
</dbReference>
<dbReference type="PANTHER" id="PTHR43649:SF30">
    <property type="entry name" value="ABC TRANSPORTER SUBSTRATE-BINDING PROTEIN"/>
    <property type="match status" value="1"/>
</dbReference>
<dbReference type="PANTHER" id="PTHR43649">
    <property type="entry name" value="ARABINOSE-BINDING PROTEIN-RELATED"/>
    <property type="match status" value="1"/>
</dbReference>
<sequence length="466" mass="51126">MYAMRKGTLTRRGFLKGTTIGAASLALAACAAPVAAPASGEDTSAEMAPVDIDVWTGWTEGAADKIEQILDGYNQSQTAVRAHHVVVAGGMTQKLLAGIAANEGPTTAVVFGAAVAYQLAANEALLALDELGDPDQVQTLRDWMHPAIWDLGTYQGSFYYASMWNQSMGTFVNLDMAEAAGVDPDSPPETLEELVDVWEQLTTYDDDGNIDVLGGDFNWNAMIMGRFHGQFVADETTVTANHPNNVKALEWNTSLWERFGVDKMQTYQASLQGAGGRSRGLAPFLAGLRATETTGPWRFNSMRDYANEDFRFTVWPFPKPAGYDTRGMYTYGDGWIVPVTAPEPEAAWEIISVMTGATGDRDTYTSLFITWLCVNNPVSEGMKDHPLFRDEVIGACPGFTDIFMDDLYNSDYYLYPPKVPTSSSYNSLLGAEWQKAYLGEKSPQEALDFVQEEAQKELDLWLDQSG</sequence>
<dbReference type="NCBIfam" id="TIGR01409">
    <property type="entry name" value="TAT_signal_seq"/>
    <property type="match status" value="1"/>
</dbReference>